<gene>
    <name evidence="2" type="ORF">NCTC11470_03348</name>
</gene>
<evidence type="ECO:0000313" key="2">
    <source>
        <dbReference type="EMBL" id="SUP78234.1"/>
    </source>
</evidence>
<dbReference type="GeneID" id="57904630"/>
<dbReference type="Proteomes" id="UP000254835">
    <property type="component" value="Unassembled WGS sequence"/>
</dbReference>
<dbReference type="InterPro" id="IPR057271">
    <property type="entry name" value="YagK_YfjJ_C"/>
</dbReference>
<reference evidence="2 3" key="1">
    <citation type="submission" date="2018-06" db="EMBL/GenBank/DDBJ databases">
        <authorList>
            <consortium name="Pathogen Informatics"/>
            <person name="Doyle S."/>
        </authorList>
    </citation>
    <scope>NUCLEOTIDE SEQUENCE [LARGE SCALE GENOMIC DNA]</scope>
    <source>
        <strain evidence="2 3">NCTC11470</strain>
    </source>
</reference>
<evidence type="ECO:0000259" key="1">
    <source>
        <dbReference type="Pfam" id="PF11726"/>
    </source>
</evidence>
<evidence type="ECO:0000313" key="3">
    <source>
        <dbReference type="Proteomes" id="UP000254835"/>
    </source>
</evidence>
<dbReference type="Pfam" id="PF11726">
    <property type="entry name" value="YagK_YfjJ_C"/>
    <property type="match status" value="1"/>
</dbReference>
<name>A0A380PXB1_YERFR</name>
<dbReference type="AlphaFoldDB" id="A0A380PXB1"/>
<feature type="domain" description="YagK/YfjJ C-terminal" evidence="1">
    <location>
        <begin position="27"/>
        <end position="196"/>
    </location>
</feature>
<proteinExistence type="predicted"/>
<dbReference type="OrthoDB" id="5701642at2"/>
<organism evidence="2 3">
    <name type="scientific">Yersinia frederiksenii</name>
    <dbReference type="NCBI Taxonomy" id="29484"/>
    <lineage>
        <taxon>Bacteria</taxon>
        <taxon>Pseudomonadati</taxon>
        <taxon>Pseudomonadota</taxon>
        <taxon>Gammaproteobacteria</taxon>
        <taxon>Enterobacterales</taxon>
        <taxon>Yersiniaceae</taxon>
        <taxon>Yersinia</taxon>
    </lineage>
</organism>
<dbReference type="RefSeq" id="WP_004707118.1">
    <property type="nucleotide sequence ID" value="NZ_CP023964.1"/>
</dbReference>
<dbReference type="EMBL" id="UHJA01000001">
    <property type="protein sequence ID" value="SUP78234.1"/>
    <property type="molecule type" value="Genomic_DNA"/>
</dbReference>
<protein>
    <submittedName>
        <fullName evidence="2">Protein of uncharacterized function (DUF3296)</fullName>
    </submittedName>
</protein>
<sequence length="206" mass="23931">MTKSTSETHNLHYLLRFRSTLNNALITHPRTFAVRVDLRFPDGYCVDDNKAIEAFTPAIRSRLTAVFKRRKKKNPGKQVHSSDLHFIWVRENNQCGEKIHYHVLLMFNRDAFWRLGEYQKKGSLADLITQAWLSALKLKGDEYRALVSFPENPCYHLFRAKLGATDDCQAVFQRIDYMAKHRTKQYSNKVRTLGCSVSAQGTFDED</sequence>
<accession>A0A380PXB1</accession>